<protein>
    <submittedName>
        <fullName evidence="2">Uncharacterized protein</fullName>
    </submittedName>
</protein>
<keyword evidence="1" id="KW-0812">Transmembrane</keyword>
<evidence type="ECO:0000256" key="1">
    <source>
        <dbReference type="SAM" id="Phobius"/>
    </source>
</evidence>
<evidence type="ECO:0000313" key="3">
    <source>
        <dbReference type="Proteomes" id="UP001050975"/>
    </source>
</evidence>
<feature type="transmembrane region" description="Helical" evidence="1">
    <location>
        <begin position="6"/>
        <end position="26"/>
    </location>
</feature>
<reference evidence="2" key="1">
    <citation type="submission" date="2019-10" db="EMBL/GenBank/DDBJ databases">
        <title>Draft genome sequece of Microseira wollei NIES-4236.</title>
        <authorList>
            <person name="Yamaguchi H."/>
            <person name="Suzuki S."/>
            <person name="Kawachi M."/>
        </authorList>
    </citation>
    <scope>NUCLEOTIDE SEQUENCE</scope>
    <source>
        <strain evidence="2">NIES-4236</strain>
    </source>
</reference>
<evidence type="ECO:0000313" key="2">
    <source>
        <dbReference type="EMBL" id="GET39763.1"/>
    </source>
</evidence>
<gene>
    <name evidence="2" type="ORF">MiSe_45350</name>
</gene>
<dbReference type="Proteomes" id="UP001050975">
    <property type="component" value="Unassembled WGS sequence"/>
</dbReference>
<organism evidence="2 3">
    <name type="scientific">Microseira wollei NIES-4236</name>
    <dbReference type="NCBI Taxonomy" id="2530354"/>
    <lineage>
        <taxon>Bacteria</taxon>
        <taxon>Bacillati</taxon>
        <taxon>Cyanobacteriota</taxon>
        <taxon>Cyanophyceae</taxon>
        <taxon>Oscillatoriophycideae</taxon>
        <taxon>Aerosakkonematales</taxon>
        <taxon>Aerosakkonemataceae</taxon>
        <taxon>Microseira</taxon>
    </lineage>
</organism>
<keyword evidence="1" id="KW-0472">Membrane</keyword>
<keyword evidence="3" id="KW-1185">Reference proteome</keyword>
<proteinExistence type="predicted"/>
<name>A0AAV3XE78_9CYAN</name>
<dbReference type="AlphaFoldDB" id="A0AAV3XE78"/>
<keyword evidence="1" id="KW-1133">Transmembrane helix</keyword>
<sequence length="80" mass="9037">MANVRRNHYALVAFVVSLGTLGIGILRPKGLKNPRAYWCGECPTMQLRVYRRLCRRIWSGIEYGLSLTKPLISALGSIFI</sequence>
<dbReference type="EMBL" id="BLAY01000073">
    <property type="protein sequence ID" value="GET39763.1"/>
    <property type="molecule type" value="Genomic_DNA"/>
</dbReference>
<accession>A0AAV3XE78</accession>
<comment type="caution">
    <text evidence="2">The sequence shown here is derived from an EMBL/GenBank/DDBJ whole genome shotgun (WGS) entry which is preliminary data.</text>
</comment>